<comment type="caution">
    <text evidence="3">The sequence shown here is derived from an EMBL/GenBank/DDBJ whole genome shotgun (WGS) entry which is preliminary data.</text>
</comment>
<dbReference type="Gene3D" id="3.40.630.30">
    <property type="match status" value="1"/>
</dbReference>
<keyword evidence="4" id="KW-1185">Reference proteome</keyword>
<dbReference type="Pfam" id="PF14542">
    <property type="entry name" value="Acetyltransf_CG"/>
    <property type="match status" value="1"/>
</dbReference>
<evidence type="ECO:0000259" key="2">
    <source>
        <dbReference type="PROSITE" id="PS51729"/>
    </source>
</evidence>
<dbReference type="PROSITE" id="PS51729">
    <property type="entry name" value="GNAT_YJDJ"/>
    <property type="match status" value="1"/>
</dbReference>
<sequence>MNYIYEENRISIVDENEEMLAEILFPIIGENVVEITRTYVSPVLRGQGIAGKLMQEAVKVIEKNGWKAVPSCSYAETWIQKNNDNPKYTKLFLL</sequence>
<gene>
    <name evidence="3" type="ORF">HLB29_01465</name>
</gene>
<dbReference type="PANTHER" id="PTHR31435:SF10">
    <property type="entry name" value="BSR4717 PROTEIN"/>
    <property type="match status" value="1"/>
</dbReference>
<evidence type="ECO:0000259" key="1">
    <source>
        <dbReference type="PROSITE" id="PS51186"/>
    </source>
</evidence>
<feature type="domain" description="N-acetyltransferase" evidence="1">
    <location>
        <begin position="1"/>
        <end position="94"/>
    </location>
</feature>
<reference evidence="3 4" key="1">
    <citation type="submission" date="2020-05" db="EMBL/GenBank/DDBJ databases">
        <title>Draft genome of xy-202 and genomic insight in genome of the genus Peptostreptococcus.</title>
        <authorList>
            <person name="Zhang Z."/>
        </authorList>
    </citation>
    <scope>NUCLEOTIDE SEQUENCE [LARGE SCALE GENOMIC DNA]</scope>
    <source>
        <strain evidence="3 4">DSM 27025</strain>
    </source>
</reference>
<dbReference type="RefSeq" id="WP_185623384.1">
    <property type="nucleotide sequence ID" value="NZ_JABGBW010000001.1"/>
</dbReference>
<feature type="domain" description="N-acetyltransferase" evidence="2">
    <location>
        <begin position="2"/>
        <end position="93"/>
    </location>
</feature>
<evidence type="ECO:0000313" key="3">
    <source>
        <dbReference type="EMBL" id="MBC2575352.1"/>
    </source>
</evidence>
<dbReference type="InterPro" id="IPR031165">
    <property type="entry name" value="GNAT_YJDJ"/>
</dbReference>
<accession>A0ABR6TIX7</accession>
<proteinExistence type="predicted"/>
<organism evidence="3 4">
    <name type="scientific">Peptostreptococcus canis</name>
    <dbReference type="NCBI Taxonomy" id="1159213"/>
    <lineage>
        <taxon>Bacteria</taxon>
        <taxon>Bacillati</taxon>
        <taxon>Bacillota</taxon>
        <taxon>Clostridia</taxon>
        <taxon>Peptostreptococcales</taxon>
        <taxon>Peptostreptococcaceae</taxon>
        <taxon>Peptostreptococcus</taxon>
    </lineage>
</organism>
<dbReference type="CDD" id="cd04301">
    <property type="entry name" value="NAT_SF"/>
    <property type="match status" value="1"/>
</dbReference>
<name>A0ABR6TIX7_9FIRM</name>
<dbReference type="PANTHER" id="PTHR31435">
    <property type="entry name" value="PROTEIN NATD1"/>
    <property type="match status" value="1"/>
</dbReference>
<dbReference type="InterPro" id="IPR016181">
    <property type="entry name" value="Acyl_CoA_acyltransferase"/>
</dbReference>
<dbReference type="InterPro" id="IPR045057">
    <property type="entry name" value="Gcn5-rel_NAT"/>
</dbReference>
<evidence type="ECO:0000313" key="4">
    <source>
        <dbReference type="Proteomes" id="UP000713904"/>
    </source>
</evidence>
<protein>
    <submittedName>
        <fullName evidence="3">N-acetyltransferase</fullName>
    </submittedName>
</protein>
<dbReference type="PROSITE" id="PS51186">
    <property type="entry name" value="GNAT"/>
    <property type="match status" value="1"/>
</dbReference>
<dbReference type="InterPro" id="IPR000182">
    <property type="entry name" value="GNAT_dom"/>
</dbReference>
<dbReference type="SUPFAM" id="SSF55729">
    <property type="entry name" value="Acyl-CoA N-acyltransferases (Nat)"/>
    <property type="match status" value="1"/>
</dbReference>
<dbReference type="Proteomes" id="UP000713904">
    <property type="component" value="Unassembled WGS sequence"/>
</dbReference>
<dbReference type="EMBL" id="JABGBW010000001">
    <property type="protein sequence ID" value="MBC2575352.1"/>
    <property type="molecule type" value="Genomic_DNA"/>
</dbReference>